<reference evidence="2 3" key="1">
    <citation type="submission" date="2024-02" db="EMBL/GenBank/DDBJ databases">
        <title>A draft genome for the cacao thread blight pathogen Marasmius crinis-equi.</title>
        <authorList>
            <person name="Cohen S.P."/>
            <person name="Baruah I.K."/>
            <person name="Amoako-Attah I."/>
            <person name="Bukari Y."/>
            <person name="Meinhardt L.W."/>
            <person name="Bailey B.A."/>
        </authorList>
    </citation>
    <scope>NUCLEOTIDE SEQUENCE [LARGE SCALE GENOMIC DNA]</scope>
    <source>
        <strain evidence="2 3">GH-76</strain>
    </source>
</reference>
<feature type="compositionally biased region" description="Low complexity" evidence="1">
    <location>
        <begin position="512"/>
        <end position="523"/>
    </location>
</feature>
<feature type="compositionally biased region" description="Basic and acidic residues" evidence="1">
    <location>
        <begin position="385"/>
        <end position="395"/>
    </location>
</feature>
<protein>
    <submittedName>
        <fullName evidence="2">Uncharacterized protein</fullName>
    </submittedName>
</protein>
<feature type="compositionally biased region" description="Low complexity" evidence="1">
    <location>
        <begin position="421"/>
        <end position="442"/>
    </location>
</feature>
<organism evidence="2 3">
    <name type="scientific">Marasmius crinis-equi</name>
    <dbReference type="NCBI Taxonomy" id="585013"/>
    <lineage>
        <taxon>Eukaryota</taxon>
        <taxon>Fungi</taxon>
        <taxon>Dikarya</taxon>
        <taxon>Basidiomycota</taxon>
        <taxon>Agaricomycotina</taxon>
        <taxon>Agaricomycetes</taxon>
        <taxon>Agaricomycetidae</taxon>
        <taxon>Agaricales</taxon>
        <taxon>Marasmiineae</taxon>
        <taxon>Marasmiaceae</taxon>
        <taxon>Marasmius</taxon>
    </lineage>
</organism>
<feature type="compositionally biased region" description="Basic residues" evidence="1">
    <location>
        <begin position="1"/>
        <end position="17"/>
    </location>
</feature>
<gene>
    <name evidence="2" type="ORF">V5O48_007100</name>
</gene>
<feature type="compositionally biased region" description="Acidic residues" evidence="1">
    <location>
        <begin position="272"/>
        <end position="295"/>
    </location>
</feature>
<sequence>MSTPARKQKNASPRKKQSTSVRVKQEPVPDTELLPAPPVLAFSSSAHRINNKGADVSGSPPRRISSPGTVPTTPPKLSPKKRKAEATGNTPDADMTALSLQSPSSIRRSTRKPVLTEKAKFNVDEALSGLPLSPPGTETPNILRNVKRRVAEADAIDAACASDTASTISWSPSPAPQSKPRPRPKPVPRSQPLTAARNKGKAKVFVVTSDEDELDTRFIRPLTPYEDDLPTMEDVVADVHRRTPKPVQPQSLIDDMAAESDNEHENAAPDNGTEEQELDPIEEDGDEYDYDDSFIDDSGVGVDADGNSYEFVDAGDGDECGVSDAAEREEDADDDDADEDMEDEAGGDQDVTARIPARGQDVSEDLFLFDEDEGPPETSQASEDSSMHPEEEYLSDHPQISSRPGRSFRPAENLSRKKSKASNNSSEQKTLSFPAATSSPAAPLRPGRQPVVRKSTAVDREAPGTSTASETTDLEALFEASPTSTALPSARAKHNPPTLSPIPSKVEVAKGSSSVRTSRSHASPASTSNAASRRKEPPPRAHAAPTSAAVARPTPAPNVRDANSALDASLQADRLKFLYADLPQKARVQRGTVYCFKGDQQPPTALPYDGDYALGLCTDKAAMKRFVHALRFDSYDRIMHLNRNGNVPVRETSFDCMHFTYAGRSVPAVYVNTGFLWSSDLEGVRSPTKNIQVRQVCQEWELLQGSLGRILSAPVFHAQVDPQNGAVTFSTKKRADKEPKVGGRTDTGRGAGRTLPPVASGSGSSNSVLPSCAEKKSLRADEYIPVFDGRSSPVNGSAGFLFKPDDWKALESLPRYPDGEDLPEDAIVTVGFTVNPFGPFNTMVHKGVNLHALFVIVLDIPATSV</sequence>
<feature type="compositionally biased region" description="Low complexity" evidence="1">
    <location>
        <begin position="57"/>
        <end position="68"/>
    </location>
</feature>
<feature type="compositionally biased region" description="Polar residues" evidence="1">
    <location>
        <begin position="98"/>
        <end position="107"/>
    </location>
</feature>
<feature type="compositionally biased region" description="Basic and acidic residues" evidence="1">
    <location>
        <begin position="733"/>
        <end position="747"/>
    </location>
</feature>
<keyword evidence="3" id="KW-1185">Reference proteome</keyword>
<evidence type="ECO:0000256" key="1">
    <source>
        <dbReference type="SAM" id="MobiDB-lite"/>
    </source>
</evidence>
<feature type="compositionally biased region" description="Acidic residues" evidence="1">
    <location>
        <begin position="362"/>
        <end position="375"/>
    </location>
</feature>
<dbReference type="Proteomes" id="UP001465976">
    <property type="component" value="Unassembled WGS sequence"/>
</dbReference>
<feature type="region of interest" description="Disordered" evidence="1">
    <location>
        <begin position="1"/>
        <end position="113"/>
    </location>
</feature>
<feature type="region of interest" description="Disordered" evidence="1">
    <location>
        <begin position="224"/>
        <end position="561"/>
    </location>
</feature>
<feature type="compositionally biased region" description="Low complexity" evidence="1">
    <location>
        <begin position="161"/>
        <end position="172"/>
    </location>
</feature>
<dbReference type="EMBL" id="JBAHYK010000358">
    <property type="protein sequence ID" value="KAL0574860.1"/>
    <property type="molecule type" value="Genomic_DNA"/>
</dbReference>
<evidence type="ECO:0000313" key="3">
    <source>
        <dbReference type="Proteomes" id="UP001465976"/>
    </source>
</evidence>
<comment type="caution">
    <text evidence="2">The sequence shown here is derived from an EMBL/GenBank/DDBJ whole genome shotgun (WGS) entry which is preliminary data.</text>
</comment>
<feature type="region of interest" description="Disordered" evidence="1">
    <location>
        <begin position="161"/>
        <end position="207"/>
    </location>
</feature>
<proteinExistence type="predicted"/>
<name>A0ABR3FIE2_9AGAR</name>
<feature type="region of interest" description="Disordered" evidence="1">
    <location>
        <begin position="733"/>
        <end position="770"/>
    </location>
</feature>
<accession>A0ABR3FIE2</accession>
<feature type="compositionally biased region" description="Acidic residues" evidence="1">
    <location>
        <begin position="313"/>
        <end position="347"/>
    </location>
</feature>
<evidence type="ECO:0000313" key="2">
    <source>
        <dbReference type="EMBL" id="KAL0574860.1"/>
    </source>
</evidence>